<comment type="caution">
    <text evidence="1">The sequence shown here is derived from an EMBL/GenBank/DDBJ whole genome shotgun (WGS) entry which is preliminary data.</text>
</comment>
<gene>
    <name evidence="1" type="ORF">P691DRAFT_784124</name>
</gene>
<keyword evidence="2" id="KW-1185">Reference proteome</keyword>
<dbReference type="AlphaFoldDB" id="A0A9P5WW53"/>
<dbReference type="EMBL" id="MU153103">
    <property type="protein sequence ID" value="KAF9439954.1"/>
    <property type="molecule type" value="Genomic_DNA"/>
</dbReference>
<accession>A0A9P5WW53</accession>
<protein>
    <submittedName>
        <fullName evidence="1">Uncharacterized protein</fullName>
    </submittedName>
</protein>
<reference evidence="1" key="1">
    <citation type="submission" date="2020-11" db="EMBL/GenBank/DDBJ databases">
        <authorList>
            <consortium name="DOE Joint Genome Institute"/>
            <person name="Ahrendt S."/>
            <person name="Riley R."/>
            <person name="Andreopoulos W."/>
            <person name="Labutti K."/>
            <person name="Pangilinan J."/>
            <person name="Ruiz-Duenas F.J."/>
            <person name="Barrasa J.M."/>
            <person name="Sanchez-Garcia M."/>
            <person name="Camarero S."/>
            <person name="Miyauchi S."/>
            <person name="Serrano A."/>
            <person name="Linde D."/>
            <person name="Babiker R."/>
            <person name="Drula E."/>
            <person name="Ayuso-Fernandez I."/>
            <person name="Pacheco R."/>
            <person name="Padilla G."/>
            <person name="Ferreira P."/>
            <person name="Barriuso J."/>
            <person name="Kellner H."/>
            <person name="Castanera R."/>
            <person name="Alfaro M."/>
            <person name="Ramirez L."/>
            <person name="Pisabarro A.G."/>
            <person name="Kuo A."/>
            <person name="Tritt A."/>
            <person name="Lipzen A."/>
            <person name="He G."/>
            <person name="Yan M."/>
            <person name="Ng V."/>
            <person name="Cullen D."/>
            <person name="Martin F."/>
            <person name="Rosso M.-N."/>
            <person name="Henrissat B."/>
            <person name="Hibbett D."/>
            <person name="Martinez A.T."/>
            <person name="Grigoriev I.V."/>
        </authorList>
    </citation>
    <scope>NUCLEOTIDE SEQUENCE</scope>
    <source>
        <strain evidence="1">MF-IS2</strain>
    </source>
</reference>
<sequence>MASTNPSIANITLPSDVVQHPPIPSCIHPATPKSQKDNILEAVGEMLEHTKTQYTYEEMINAMKCCCLAAWCRTKESRVGTPTAINQLSAVQETINMGQTAMIDIQAALTAMSSKIKKITEGLPCQQQVVERLTEAHDLLYNFVKSDIVGQLLSVVIIISENDGQIPRQ</sequence>
<dbReference type="Proteomes" id="UP000807342">
    <property type="component" value="Unassembled WGS sequence"/>
</dbReference>
<evidence type="ECO:0000313" key="2">
    <source>
        <dbReference type="Proteomes" id="UP000807342"/>
    </source>
</evidence>
<organism evidence="1 2">
    <name type="scientific">Macrolepiota fuliginosa MF-IS2</name>
    <dbReference type="NCBI Taxonomy" id="1400762"/>
    <lineage>
        <taxon>Eukaryota</taxon>
        <taxon>Fungi</taxon>
        <taxon>Dikarya</taxon>
        <taxon>Basidiomycota</taxon>
        <taxon>Agaricomycotina</taxon>
        <taxon>Agaricomycetes</taxon>
        <taxon>Agaricomycetidae</taxon>
        <taxon>Agaricales</taxon>
        <taxon>Agaricineae</taxon>
        <taxon>Agaricaceae</taxon>
        <taxon>Macrolepiota</taxon>
    </lineage>
</organism>
<proteinExistence type="predicted"/>
<evidence type="ECO:0000313" key="1">
    <source>
        <dbReference type="EMBL" id="KAF9439954.1"/>
    </source>
</evidence>
<name>A0A9P5WW53_9AGAR</name>